<keyword evidence="2" id="KW-0472">Membrane</keyword>
<keyword evidence="2" id="KW-1133">Transmembrane helix</keyword>
<organism evidence="3 4">
    <name type="scientific">Trichosporon asahii var. asahii (strain CBS 8904)</name>
    <name type="common">Yeast</name>
    <dbReference type="NCBI Taxonomy" id="1220162"/>
    <lineage>
        <taxon>Eukaryota</taxon>
        <taxon>Fungi</taxon>
        <taxon>Dikarya</taxon>
        <taxon>Basidiomycota</taxon>
        <taxon>Agaricomycotina</taxon>
        <taxon>Tremellomycetes</taxon>
        <taxon>Trichosporonales</taxon>
        <taxon>Trichosporonaceae</taxon>
        <taxon>Trichosporon</taxon>
    </lineage>
</organism>
<evidence type="ECO:0000313" key="3">
    <source>
        <dbReference type="EMBL" id="EKD04630.1"/>
    </source>
</evidence>
<gene>
    <name evidence="3" type="ORF">A1Q2_01090</name>
</gene>
<dbReference type="HOGENOM" id="CLU_853071_0_0_1"/>
<protein>
    <submittedName>
        <fullName evidence="3">Uncharacterized protein</fullName>
    </submittedName>
</protein>
<keyword evidence="4" id="KW-1185">Reference proteome</keyword>
<feature type="transmembrane region" description="Helical" evidence="2">
    <location>
        <begin position="190"/>
        <end position="211"/>
    </location>
</feature>
<feature type="transmembrane region" description="Helical" evidence="2">
    <location>
        <begin position="250"/>
        <end position="274"/>
    </location>
</feature>
<proteinExistence type="predicted"/>
<evidence type="ECO:0000256" key="2">
    <source>
        <dbReference type="SAM" id="Phobius"/>
    </source>
</evidence>
<dbReference type="Proteomes" id="UP000006757">
    <property type="component" value="Unassembled WGS sequence"/>
</dbReference>
<dbReference type="AlphaFoldDB" id="K1VKE1"/>
<accession>K1VKE1</accession>
<feature type="compositionally biased region" description="Basic and acidic residues" evidence="1">
    <location>
        <begin position="316"/>
        <end position="326"/>
    </location>
</feature>
<reference evidence="3 4" key="1">
    <citation type="journal article" date="2012" name="Eukaryot. Cell">
        <title>Genome sequence of the Trichosporon asahii environmental strain CBS 8904.</title>
        <authorList>
            <person name="Yang R.Y."/>
            <person name="Li H.T."/>
            <person name="Zhu H."/>
            <person name="Zhou G.P."/>
            <person name="Wang M."/>
            <person name="Wang L."/>
        </authorList>
    </citation>
    <scope>NUCLEOTIDE SEQUENCE [LARGE SCALE GENOMIC DNA]</scope>
    <source>
        <strain evidence="3 4">CBS 8904</strain>
    </source>
</reference>
<evidence type="ECO:0000256" key="1">
    <source>
        <dbReference type="SAM" id="MobiDB-lite"/>
    </source>
</evidence>
<dbReference type="EMBL" id="AMBO01000218">
    <property type="protein sequence ID" value="EKD04630.1"/>
    <property type="molecule type" value="Genomic_DNA"/>
</dbReference>
<keyword evidence="2" id="KW-0812">Transmembrane</keyword>
<evidence type="ECO:0000313" key="4">
    <source>
        <dbReference type="Proteomes" id="UP000006757"/>
    </source>
</evidence>
<sequence>MSDSGQGRGKVAPGGGVLGDSRTIRPYLPGLINLAFLLSPTSHQSVMRWVKTPTSAQGSRPGQQRPVRSDRDLCRCSSVLVFARSGEHSQTHVCLSTDFLSIAFSHPLIAASFPLPSRPCSIRKRPRPPCYPFTTPSRSRPPASVSVPPPQLCGHIRRAEALPLPLVSSPPLPPAHPRHLPHLLSIMNSALVDVLLFLLFLTLTLASPLAFPNPHPDPHPLDPATTPSATIIPARVHPNYHDPALGLSGIQIAGIIICSLVGLFILGFLALVTWDSYQDGKRRRGMDDFDDFGFGFPNNAPHARISSNPFSPRSPASDKFDRSIHH</sequence>
<dbReference type="InParanoid" id="K1VKE1"/>
<feature type="region of interest" description="Disordered" evidence="1">
    <location>
        <begin position="303"/>
        <end position="326"/>
    </location>
</feature>
<comment type="caution">
    <text evidence="3">The sequence shown here is derived from an EMBL/GenBank/DDBJ whole genome shotgun (WGS) entry which is preliminary data.</text>
</comment>
<name>K1VKE1_TRIAC</name>